<feature type="signal peptide" evidence="1">
    <location>
        <begin position="1"/>
        <end position="35"/>
    </location>
</feature>
<dbReference type="InterPro" id="IPR012899">
    <property type="entry name" value="LTXXQ"/>
</dbReference>
<reference evidence="2 3" key="1">
    <citation type="submission" date="2019-07" db="EMBL/GenBank/DDBJ databases">
        <title>Tepidimonas thermarum AA-1 draft genome.</title>
        <authorList>
            <person name="Da Costa M.S."/>
            <person name="Froufe H.J.C."/>
            <person name="Egas C."/>
            <person name="Albuquerque L."/>
        </authorList>
    </citation>
    <scope>NUCLEOTIDE SEQUENCE [LARGE SCALE GENOMIC DNA]</scope>
    <source>
        <strain evidence="2 3">AA-1</strain>
    </source>
</reference>
<dbReference type="Proteomes" id="UP000318542">
    <property type="component" value="Unassembled WGS sequence"/>
</dbReference>
<dbReference type="GO" id="GO:0042597">
    <property type="term" value="C:periplasmic space"/>
    <property type="evidence" value="ECO:0007669"/>
    <property type="project" value="InterPro"/>
</dbReference>
<dbReference type="Gene3D" id="1.20.120.1490">
    <property type="match status" value="1"/>
</dbReference>
<accession>A0A554X0K3</accession>
<evidence type="ECO:0000313" key="2">
    <source>
        <dbReference type="EMBL" id="TSE29353.1"/>
    </source>
</evidence>
<dbReference type="Pfam" id="PF07813">
    <property type="entry name" value="LTXXQ"/>
    <property type="match status" value="1"/>
</dbReference>
<name>A0A554X0K3_9BURK</name>
<proteinExistence type="predicted"/>
<gene>
    <name evidence="2" type="ORF">Tther_01516</name>
</gene>
<dbReference type="PROSITE" id="PS51318">
    <property type="entry name" value="TAT"/>
    <property type="match status" value="1"/>
</dbReference>
<dbReference type="RefSeq" id="WP_143902540.1">
    <property type="nucleotide sequence ID" value="NZ_VJOL01000026.1"/>
</dbReference>
<keyword evidence="3" id="KW-1185">Reference proteome</keyword>
<sequence>MTTPFFATRRSQVRRATTAALLAGGLALAAAPALARTSVADESTPIAELMPLLIKHDAQLGLNDAQRQALEQFRKEAMPRRIALTKRIRDLRGELRLAILEGAPAARRDELRQQLVQAEQEHLQARERCVDFVRSTLSPEQFARVRQWYIDGIQ</sequence>
<dbReference type="AlphaFoldDB" id="A0A554X0K3"/>
<keyword evidence="1" id="KW-0732">Signal</keyword>
<dbReference type="InterPro" id="IPR006311">
    <property type="entry name" value="TAT_signal"/>
</dbReference>
<organism evidence="2 3">
    <name type="scientific">Tepidimonas thermarum</name>
    <dbReference type="NCBI Taxonomy" id="335431"/>
    <lineage>
        <taxon>Bacteria</taxon>
        <taxon>Pseudomonadati</taxon>
        <taxon>Pseudomonadota</taxon>
        <taxon>Betaproteobacteria</taxon>
        <taxon>Burkholderiales</taxon>
        <taxon>Tepidimonas</taxon>
    </lineage>
</organism>
<dbReference type="EMBL" id="VJOL01000026">
    <property type="protein sequence ID" value="TSE29353.1"/>
    <property type="molecule type" value="Genomic_DNA"/>
</dbReference>
<evidence type="ECO:0000256" key="1">
    <source>
        <dbReference type="SAM" id="SignalP"/>
    </source>
</evidence>
<protein>
    <submittedName>
        <fullName evidence="2">LTXXQ motif family protein</fullName>
    </submittedName>
</protein>
<feature type="chain" id="PRO_5022091163" evidence="1">
    <location>
        <begin position="36"/>
        <end position="154"/>
    </location>
</feature>
<dbReference type="OrthoDB" id="8912642at2"/>
<evidence type="ECO:0000313" key="3">
    <source>
        <dbReference type="Proteomes" id="UP000318542"/>
    </source>
</evidence>
<comment type="caution">
    <text evidence="2">The sequence shown here is derived from an EMBL/GenBank/DDBJ whole genome shotgun (WGS) entry which is preliminary data.</text>
</comment>